<protein>
    <submittedName>
        <fullName evidence="3">DNA-binding transcriptional regulator YiaG</fullName>
    </submittedName>
</protein>
<feature type="domain" description="HTH cro/C1-type" evidence="2">
    <location>
        <begin position="44"/>
        <end position="66"/>
    </location>
</feature>
<keyword evidence="3" id="KW-0238">DNA-binding</keyword>
<dbReference type="InterPro" id="IPR001387">
    <property type="entry name" value="Cro/C1-type_HTH"/>
</dbReference>
<gene>
    <name evidence="3" type="ORF">JOF35_003851</name>
</gene>
<evidence type="ECO:0000256" key="1">
    <source>
        <dbReference type="SAM" id="MobiDB-lite"/>
    </source>
</evidence>
<dbReference type="CDD" id="cd00093">
    <property type="entry name" value="HTH_XRE"/>
    <property type="match status" value="1"/>
</dbReference>
<dbReference type="GO" id="GO:0003677">
    <property type="term" value="F:DNA binding"/>
    <property type="evidence" value="ECO:0007669"/>
    <property type="project" value="UniProtKB-KW"/>
</dbReference>
<comment type="caution">
    <text evidence="3">The sequence shown here is derived from an EMBL/GenBank/DDBJ whole genome shotgun (WGS) entry which is preliminary data.</text>
</comment>
<dbReference type="Proteomes" id="UP001234880">
    <property type="component" value="Unassembled WGS sequence"/>
</dbReference>
<dbReference type="InterPro" id="IPR010982">
    <property type="entry name" value="Lambda_DNA-bd_dom_sf"/>
</dbReference>
<feature type="compositionally biased region" description="Basic and acidic residues" evidence="1">
    <location>
        <begin position="78"/>
        <end position="107"/>
    </location>
</feature>
<dbReference type="RefSeq" id="WP_307110860.1">
    <property type="nucleotide sequence ID" value="NZ_JAURUE010000001.1"/>
</dbReference>
<reference evidence="3 4" key="1">
    <citation type="submission" date="2023-07" db="EMBL/GenBank/DDBJ databases">
        <title>Sequencing the genomes of 1000 actinobacteria strains.</title>
        <authorList>
            <person name="Klenk H.-P."/>
        </authorList>
    </citation>
    <scope>NUCLEOTIDE SEQUENCE [LARGE SCALE GENOMIC DNA]</scope>
    <source>
        <strain evidence="3 4">DSM 41600</strain>
    </source>
</reference>
<name>A0ABT9KT08_9ACTN</name>
<dbReference type="Gene3D" id="1.10.260.40">
    <property type="entry name" value="lambda repressor-like DNA-binding domains"/>
    <property type="match status" value="1"/>
</dbReference>
<evidence type="ECO:0000259" key="2">
    <source>
        <dbReference type="PROSITE" id="PS50943"/>
    </source>
</evidence>
<evidence type="ECO:0000313" key="3">
    <source>
        <dbReference type="EMBL" id="MDP9611574.1"/>
    </source>
</evidence>
<sequence length="107" mass="11907">MPPRKKVDLPDHVREALLQDVSLTHRAAVEADERSKIRIHLATEQGMSQEELADRLGVTQQAVSKWSRQGKELLAAMKAREARQGEQTGDRRSGDDPDRSGEPEPVG</sequence>
<evidence type="ECO:0000313" key="4">
    <source>
        <dbReference type="Proteomes" id="UP001234880"/>
    </source>
</evidence>
<dbReference type="SUPFAM" id="SSF47413">
    <property type="entry name" value="lambda repressor-like DNA-binding domains"/>
    <property type="match status" value="1"/>
</dbReference>
<feature type="region of interest" description="Disordered" evidence="1">
    <location>
        <begin position="75"/>
        <end position="107"/>
    </location>
</feature>
<dbReference type="EMBL" id="JAURUE010000001">
    <property type="protein sequence ID" value="MDP9611574.1"/>
    <property type="molecule type" value="Genomic_DNA"/>
</dbReference>
<dbReference type="Pfam" id="PF01381">
    <property type="entry name" value="HTH_3"/>
    <property type="match status" value="1"/>
</dbReference>
<proteinExistence type="predicted"/>
<dbReference type="PROSITE" id="PS50943">
    <property type="entry name" value="HTH_CROC1"/>
    <property type="match status" value="1"/>
</dbReference>
<organism evidence="3 4">
    <name type="scientific">Streptomyces demainii</name>
    <dbReference type="NCBI Taxonomy" id="588122"/>
    <lineage>
        <taxon>Bacteria</taxon>
        <taxon>Bacillati</taxon>
        <taxon>Actinomycetota</taxon>
        <taxon>Actinomycetes</taxon>
        <taxon>Kitasatosporales</taxon>
        <taxon>Streptomycetaceae</taxon>
        <taxon>Streptomyces</taxon>
    </lineage>
</organism>
<keyword evidence="4" id="KW-1185">Reference proteome</keyword>
<accession>A0ABT9KT08</accession>